<dbReference type="AlphaFoldDB" id="A0A816A1P1"/>
<keyword evidence="2" id="KW-1185">Reference proteome</keyword>
<proteinExistence type="predicted"/>
<evidence type="ECO:0000313" key="1">
    <source>
        <dbReference type="EMBL" id="CAF1592178.1"/>
    </source>
</evidence>
<name>A0A816A1P1_ADIRI</name>
<protein>
    <submittedName>
        <fullName evidence="1">Uncharacterized protein</fullName>
    </submittedName>
</protein>
<dbReference type="EMBL" id="CAJNOR010006326">
    <property type="protein sequence ID" value="CAF1592178.1"/>
    <property type="molecule type" value="Genomic_DNA"/>
</dbReference>
<comment type="caution">
    <text evidence="1">The sequence shown here is derived from an EMBL/GenBank/DDBJ whole genome shotgun (WGS) entry which is preliminary data.</text>
</comment>
<sequence>MSVYLFGDGLSYGNEPLAKLQLTTDATRDDLRKAMSQSLRDKFNSYSIARRPIRFDKEDTTLLSAFCRTRYGKTKFVEFPLCITIHESPRYMNSGHTMTEPISYLSSREFDGKFRSLCQRSTIRVIGKLNESQRFTCSNLIFTFPVNCTESDISLEIEFVNSPKFDTFQLPECLCLFRTNYADESKTKFNEMANIEYRNEGNVYFFNQQLENHLLFVIIHFIVVLFKFVNKIQVNIHVLLIMEHQLK</sequence>
<dbReference type="Proteomes" id="UP000663828">
    <property type="component" value="Unassembled WGS sequence"/>
</dbReference>
<gene>
    <name evidence="1" type="ORF">XAT740_LOCUS46693</name>
</gene>
<organism evidence="1 2">
    <name type="scientific">Adineta ricciae</name>
    <name type="common">Rotifer</name>
    <dbReference type="NCBI Taxonomy" id="249248"/>
    <lineage>
        <taxon>Eukaryota</taxon>
        <taxon>Metazoa</taxon>
        <taxon>Spiralia</taxon>
        <taxon>Gnathifera</taxon>
        <taxon>Rotifera</taxon>
        <taxon>Eurotatoria</taxon>
        <taxon>Bdelloidea</taxon>
        <taxon>Adinetida</taxon>
        <taxon>Adinetidae</taxon>
        <taxon>Adineta</taxon>
    </lineage>
</organism>
<reference evidence="1" key="1">
    <citation type="submission" date="2021-02" db="EMBL/GenBank/DDBJ databases">
        <authorList>
            <person name="Nowell W R."/>
        </authorList>
    </citation>
    <scope>NUCLEOTIDE SEQUENCE</scope>
</reference>
<evidence type="ECO:0000313" key="2">
    <source>
        <dbReference type="Proteomes" id="UP000663828"/>
    </source>
</evidence>
<accession>A0A816A1P1</accession>